<dbReference type="PANTHER" id="PTHR19248">
    <property type="entry name" value="ATP-BINDING TRANSPORT PROTEIN-RELATED"/>
    <property type="match status" value="1"/>
</dbReference>
<keyword evidence="2" id="KW-1185">Reference proteome</keyword>
<dbReference type="OrthoDB" id="6593433at2759"/>
<dbReference type="Proteomes" id="UP000694251">
    <property type="component" value="Chromosome 8"/>
</dbReference>
<evidence type="ECO:0000313" key="1">
    <source>
        <dbReference type="EMBL" id="KAG7581787.1"/>
    </source>
</evidence>
<dbReference type="EMBL" id="JAEFBJ010000008">
    <property type="protein sequence ID" value="KAG7581787.1"/>
    <property type="molecule type" value="Genomic_DNA"/>
</dbReference>
<comment type="caution">
    <text evidence="1">The sequence shown here is derived from an EMBL/GenBank/DDBJ whole genome shotgun (WGS) entry which is preliminary data.</text>
</comment>
<dbReference type="AlphaFoldDB" id="A0A8T2B3K3"/>
<dbReference type="InterPro" id="IPR013283">
    <property type="entry name" value="RLI1"/>
</dbReference>
<evidence type="ECO:0000313" key="2">
    <source>
        <dbReference type="Proteomes" id="UP000694251"/>
    </source>
</evidence>
<name>A0A8T2B3K3_ARASU</name>
<reference evidence="1 2" key="1">
    <citation type="submission" date="2020-12" db="EMBL/GenBank/DDBJ databases">
        <title>Concerted genomic and epigenomic changes stabilize Arabidopsis allopolyploids.</title>
        <authorList>
            <person name="Chen Z."/>
        </authorList>
    </citation>
    <scope>NUCLEOTIDE SEQUENCE [LARGE SCALE GENOMIC DNA]</scope>
    <source>
        <strain evidence="1">As9502</strain>
        <tissue evidence="1">Leaf</tissue>
    </source>
</reference>
<protein>
    <submittedName>
        <fullName evidence="1">P-loop containing nucleoside triphosphate hydrolase</fullName>
    </submittedName>
</protein>
<proteinExistence type="predicted"/>
<gene>
    <name evidence="1" type="ORF">ISN44_As08g014290</name>
</gene>
<accession>A0A8T2B3K3</accession>
<keyword evidence="1" id="KW-0378">Hydrolase</keyword>
<sequence length="151" mass="17176">MAPDDNVLNARIMMGIRCAVSSYKRQRSHLRDLEGTVKQLIHDRIPDALESPQFVAEPADVYLLDEPSAELDSEERVEVARVIKSFIRRQPSCECTAHPLESVSSGINRFLKTLDMTFQKHPTCFRPQLNMVGSSKDLDQKPVGRYFVLDD</sequence>
<organism evidence="1 2">
    <name type="scientific">Arabidopsis suecica</name>
    <name type="common">Swedish thale-cress</name>
    <name type="synonym">Cardaminopsis suecica</name>
    <dbReference type="NCBI Taxonomy" id="45249"/>
    <lineage>
        <taxon>Eukaryota</taxon>
        <taxon>Viridiplantae</taxon>
        <taxon>Streptophyta</taxon>
        <taxon>Embryophyta</taxon>
        <taxon>Tracheophyta</taxon>
        <taxon>Spermatophyta</taxon>
        <taxon>Magnoliopsida</taxon>
        <taxon>eudicotyledons</taxon>
        <taxon>Gunneridae</taxon>
        <taxon>Pentapetalae</taxon>
        <taxon>rosids</taxon>
        <taxon>malvids</taxon>
        <taxon>Brassicales</taxon>
        <taxon>Brassicaceae</taxon>
        <taxon>Camelineae</taxon>
        <taxon>Arabidopsis</taxon>
    </lineage>
</organism>
<dbReference type="GO" id="GO:0016787">
    <property type="term" value="F:hydrolase activity"/>
    <property type="evidence" value="ECO:0007669"/>
    <property type="project" value="UniProtKB-KW"/>
</dbReference>